<feature type="domain" description="26S proteasome non-ATPase regulatory subunit RPN1 C-terminal" evidence="7">
    <location>
        <begin position="833"/>
        <end position="886"/>
    </location>
</feature>
<comment type="caution">
    <text evidence="8">The sequence shown here is derived from an EMBL/GenBank/DDBJ whole genome shotgun (WGS) entry which is preliminary data.</text>
</comment>
<dbReference type="InterPro" id="IPR016643">
    <property type="entry name" value="26S_Psome_Rpn1"/>
</dbReference>
<evidence type="ECO:0000256" key="5">
    <source>
        <dbReference type="SAM" id="MobiDB-lite"/>
    </source>
</evidence>
<name>A0AAE0C557_9CHLO</name>
<feature type="region of interest" description="Disordered" evidence="5">
    <location>
        <begin position="1"/>
        <end position="35"/>
    </location>
</feature>
<protein>
    <recommendedName>
        <fullName evidence="4">26S proteasome non-ATPase regulatory subunit 2 homolog</fullName>
    </recommendedName>
</protein>
<dbReference type="GO" id="GO:0034515">
    <property type="term" value="C:proteasome storage granule"/>
    <property type="evidence" value="ECO:0007669"/>
    <property type="project" value="TreeGrafter"/>
</dbReference>
<evidence type="ECO:0000256" key="1">
    <source>
        <dbReference type="ARBA" id="ARBA00005460"/>
    </source>
</evidence>
<dbReference type="AlphaFoldDB" id="A0AAE0C557"/>
<dbReference type="GO" id="GO:0005634">
    <property type="term" value="C:nucleus"/>
    <property type="evidence" value="ECO:0007669"/>
    <property type="project" value="TreeGrafter"/>
</dbReference>
<evidence type="ECO:0000259" key="6">
    <source>
        <dbReference type="Pfam" id="PF17781"/>
    </source>
</evidence>
<dbReference type="Pfam" id="PF18051">
    <property type="entry name" value="RPN1_C"/>
    <property type="match status" value="1"/>
</dbReference>
<dbReference type="InterPro" id="IPR040892">
    <property type="entry name" value="RPN1_N"/>
</dbReference>
<dbReference type="Proteomes" id="UP001190700">
    <property type="component" value="Unassembled WGS sequence"/>
</dbReference>
<evidence type="ECO:0000313" key="8">
    <source>
        <dbReference type="EMBL" id="KAK3247512.1"/>
    </source>
</evidence>
<dbReference type="InterPro" id="IPR016024">
    <property type="entry name" value="ARM-type_fold"/>
</dbReference>
<keyword evidence="9" id="KW-1185">Reference proteome</keyword>
<feature type="compositionally biased region" description="Basic and acidic residues" evidence="5">
    <location>
        <begin position="1"/>
        <end position="26"/>
    </location>
</feature>
<gene>
    <name evidence="8" type="ORF">CYMTET_42990</name>
</gene>
<dbReference type="EMBL" id="LGRX02028899">
    <property type="protein sequence ID" value="KAK3247512.1"/>
    <property type="molecule type" value="Genomic_DNA"/>
</dbReference>
<dbReference type="Pfam" id="PF01851">
    <property type="entry name" value="PC_rep"/>
    <property type="match status" value="1"/>
</dbReference>
<dbReference type="InterPro" id="IPR002015">
    <property type="entry name" value="Proteasome/cyclosome_rpt"/>
</dbReference>
<comment type="subunit">
    <text evidence="4">Component of the 19S regulatory particle (RP/PA700) base subcomplex of the 26S proteasome. The 26S proteasome is composed of a core protease (CP), known as the 20S proteasome, capped at one or both ends by the 19S regulatory particle (RP/PA700). The RP/PA700 complex is composed of at least 17 different subunits in two subcomplexes, the base and the lid, which form the portions proximal and distal to the 20S proteolytic core, respectively.</text>
</comment>
<proteinExistence type="inferred from homology"/>
<dbReference type="GO" id="GO:0008540">
    <property type="term" value="C:proteasome regulatory particle, base subcomplex"/>
    <property type="evidence" value="ECO:0007669"/>
    <property type="project" value="UniProtKB-UniRule"/>
</dbReference>
<keyword evidence="2" id="KW-0677">Repeat</keyword>
<dbReference type="PIRSF" id="PIRSF015965">
    <property type="entry name" value="26S_Psome_Rpn1"/>
    <property type="match status" value="1"/>
</dbReference>
<dbReference type="PANTHER" id="PTHR10943">
    <property type="entry name" value="26S PROTEASOME NON-ATPASE REGULATORY SUBUNIT"/>
    <property type="match status" value="1"/>
</dbReference>
<comment type="function">
    <text evidence="4">Acts as a regulatory subunit of the 26 proteasome which is involved in the ATP-dependent degradation of ubiquitinated proteins.</text>
</comment>
<dbReference type="GO" id="GO:0043161">
    <property type="term" value="P:proteasome-mediated ubiquitin-dependent protein catabolic process"/>
    <property type="evidence" value="ECO:0007669"/>
    <property type="project" value="TreeGrafter"/>
</dbReference>
<dbReference type="InterPro" id="IPR011989">
    <property type="entry name" value="ARM-like"/>
</dbReference>
<sequence length="891" mass="97150">MVAEKNEQQIKPEGKDGKKKDAKVEELTEEDQELKSNLELMVERSQDVEAGVQKMALEAMRKEIRSATSSMTSVPKPLKFLRPHYTTLKEFFVNMDSGENKFLLADVLSLLAMTLVTKEDEIPESLKYRLLGSTEDIGSWGHEYVRNLAGEIGVEFNRRQNVGESVEELLGLARQIVPFHMTNNAEPEAVDLLIEVEMLGELSQHVVANNHARTCLYLVSCSSYLPEPEDLQVLEVAHEIFMKVAKFPDALRVAIKLGSEDAIATTFATCTDKMEKRQLAYMLARQGITLDLQSGPAAVEDDQETLQEIMSNATLTESFLTLARDLDVMEAKTPEDIYKSHLVEGRSPSGAAADSARQNLATTFVNAFVNAGFGHDKLMTGTTEDDSANNVTWIFKNKDHGKMSAAASLGCILLWDVEGGLPQIDKYLYSTENYVVAGALLAVGIVNCGVRNECDPAYALLHDSVYKENPAVRVGAIQGLGLAYAGTKKEDVQELLVPVVADDKTRTEIVGFAALSLGLVFVGTCHEESAQAISTCMMTRPEADLEQPLARLAFLGLGLLFLGKGAAVEATLEIAKTLNPKVARYAQIVLEACAYAGSGNVLKVQSFLAIAGEHIDKESEQYKNEGNAHQAIAVIGIALVAMGEELGTSMAIRAMEHLLQYGDPEVRRACPLALALLSLSIAELTVTDTLRRLSHDTDEEVAMAAVLSLGLVSAGSNNARIASQLRQLSSYYYKEPSLLFLVRTAQGLAHMGKGLLTLQPYHTDRQLCNPAALAGILSTIFCAMDMKATILGKYHHVLFYLVTAMQPRMLLTVDEELKPLPVSVRVGQAVDVVGQAGRPKTITGFQTHTTPVLLAVGERAELATEKYIAVPPVLEGFVILKENPEYMETSV</sequence>
<evidence type="ECO:0000313" key="9">
    <source>
        <dbReference type="Proteomes" id="UP001190700"/>
    </source>
</evidence>
<dbReference type="SUPFAM" id="SSF48371">
    <property type="entry name" value="ARM repeat"/>
    <property type="match status" value="1"/>
</dbReference>
<dbReference type="Gene3D" id="1.25.10.10">
    <property type="entry name" value="Leucine-rich Repeat Variant"/>
    <property type="match status" value="1"/>
</dbReference>
<evidence type="ECO:0000256" key="4">
    <source>
        <dbReference type="PIRNR" id="PIRNR015965"/>
    </source>
</evidence>
<dbReference type="InterPro" id="IPR041433">
    <property type="entry name" value="RPN1_C"/>
</dbReference>
<dbReference type="FunFam" id="1.25.10.10:FF:000026">
    <property type="entry name" value="26S proteasome non-ATPase regulatory subunit 2"/>
    <property type="match status" value="1"/>
</dbReference>
<dbReference type="GO" id="GO:0030234">
    <property type="term" value="F:enzyme regulator activity"/>
    <property type="evidence" value="ECO:0007669"/>
    <property type="project" value="UniProtKB-UniRule"/>
</dbReference>
<evidence type="ECO:0000256" key="2">
    <source>
        <dbReference type="ARBA" id="ARBA00022737"/>
    </source>
</evidence>
<comment type="similarity">
    <text evidence="1 4">Belongs to the proteasome subunit S2 family.</text>
</comment>
<accession>A0AAE0C557</accession>
<dbReference type="PANTHER" id="PTHR10943:SF1">
    <property type="entry name" value="26S PROTEASOME NON-ATPASE REGULATORY SUBUNIT 2"/>
    <property type="match status" value="1"/>
</dbReference>
<evidence type="ECO:0000259" key="7">
    <source>
        <dbReference type="Pfam" id="PF18051"/>
    </source>
</evidence>
<reference evidence="8 9" key="1">
    <citation type="journal article" date="2015" name="Genome Biol. Evol.">
        <title>Comparative Genomics of a Bacterivorous Green Alga Reveals Evolutionary Causalities and Consequences of Phago-Mixotrophic Mode of Nutrition.</title>
        <authorList>
            <person name="Burns J.A."/>
            <person name="Paasch A."/>
            <person name="Narechania A."/>
            <person name="Kim E."/>
        </authorList>
    </citation>
    <scope>NUCLEOTIDE SEQUENCE [LARGE SCALE GENOMIC DNA]</scope>
    <source>
        <strain evidence="8 9">PLY_AMNH</strain>
    </source>
</reference>
<feature type="domain" description="RPN1 N-terminal" evidence="6">
    <location>
        <begin position="38"/>
        <end position="342"/>
    </location>
</feature>
<dbReference type="Pfam" id="PF17781">
    <property type="entry name" value="RPN1_RPN2_N"/>
    <property type="match status" value="1"/>
</dbReference>
<keyword evidence="3 4" id="KW-0647">Proteasome</keyword>
<organism evidence="8 9">
    <name type="scientific">Cymbomonas tetramitiformis</name>
    <dbReference type="NCBI Taxonomy" id="36881"/>
    <lineage>
        <taxon>Eukaryota</taxon>
        <taxon>Viridiplantae</taxon>
        <taxon>Chlorophyta</taxon>
        <taxon>Pyramimonadophyceae</taxon>
        <taxon>Pyramimonadales</taxon>
        <taxon>Pyramimonadaceae</taxon>
        <taxon>Cymbomonas</taxon>
    </lineage>
</organism>
<evidence type="ECO:0000256" key="3">
    <source>
        <dbReference type="ARBA" id="ARBA00022942"/>
    </source>
</evidence>
<dbReference type="GO" id="GO:0042176">
    <property type="term" value="P:regulation of protein catabolic process"/>
    <property type="evidence" value="ECO:0007669"/>
    <property type="project" value="InterPro"/>
</dbReference>